<dbReference type="GO" id="GO:0005856">
    <property type="term" value="C:cytoskeleton"/>
    <property type="evidence" value="ECO:0007669"/>
    <property type="project" value="UniProtKB-SubCell"/>
</dbReference>
<dbReference type="GO" id="GO:0071933">
    <property type="term" value="F:Arp2/3 complex binding"/>
    <property type="evidence" value="ECO:0007669"/>
    <property type="project" value="TreeGrafter"/>
</dbReference>
<feature type="region of interest" description="Disordered" evidence="3">
    <location>
        <begin position="381"/>
        <end position="402"/>
    </location>
</feature>
<comment type="similarity">
    <text evidence="1 2">Belongs to the SCAR/WAVE family.</text>
</comment>
<dbReference type="PANTHER" id="PTHR12902">
    <property type="entry name" value="WASP-1"/>
    <property type="match status" value="1"/>
</dbReference>
<evidence type="ECO:0000256" key="2">
    <source>
        <dbReference type="RuleBase" id="RU367034"/>
    </source>
</evidence>
<dbReference type="GO" id="GO:0003779">
    <property type="term" value="F:actin binding"/>
    <property type="evidence" value="ECO:0007669"/>
    <property type="project" value="UniProtKB-UniRule"/>
</dbReference>
<comment type="subcellular location">
    <subcellularLocation>
        <location evidence="2">Cytoplasm</location>
        <location evidence="2">Cytoskeleton</location>
    </subcellularLocation>
</comment>
<protein>
    <recommendedName>
        <fullName evidence="2">Protein SCAR</fullName>
    </recommendedName>
    <alternativeName>
        <fullName evidence="2">Protein WAVE</fullName>
    </alternativeName>
</protein>
<gene>
    <name evidence="5" type="ORF">CTI12_AA140520</name>
</gene>
<dbReference type="AlphaFoldDB" id="A0A2U1PL71"/>
<proteinExistence type="inferred from homology"/>
<feature type="compositionally biased region" description="Polar residues" evidence="3">
    <location>
        <begin position="506"/>
        <end position="515"/>
    </location>
</feature>
<name>A0A2U1PL71_ARTAN</name>
<feature type="compositionally biased region" description="Polar residues" evidence="3">
    <location>
        <begin position="472"/>
        <end position="482"/>
    </location>
</feature>
<keyword evidence="2" id="KW-0206">Cytoskeleton</keyword>
<evidence type="ECO:0000256" key="1">
    <source>
        <dbReference type="ARBA" id="ARBA00006993"/>
    </source>
</evidence>
<comment type="caution">
    <text evidence="5">The sequence shown here is derived from an EMBL/GenBank/DDBJ whole genome shotgun (WGS) entry which is preliminary data.</text>
</comment>
<keyword evidence="2" id="KW-0009">Actin-binding</keyword>
<feature type="compositionally biased region" description="Acidic residues" evidence="3">
    <location>
        <begin position="573"/>
        <end position="588"/>
    </location>
</feature>
<dbReference type="GO" id="GO:0030036">
    <property type="term" value="P:actin cytoskeleton organization"/>
    <property type="evidence" value="ECO:0007669"/>
    <property type="project" value="UniProtKB-UniRule"/>
</dbReference>
<keyword evidence="6" id="KW-1185">Reference proteome</keyword>
<feature type="compositionally biased region" description="Polar residues" evidence="3">
    <location>
        <begin position="801"/>
        <end position="811"/>
    </location>
</feature>
<evidence type="ECO:0000259" key="4">
    <source>
        <dbReference type="PROSITE" id="PS51082"/>
    </source>
</evidence>
<feature type="region of interest" description="Disordered" evidence="3">
    <location>
        <begin position="561"/>
        <end position="831"/>
    </location>
</feature>
<keyword evidence="2" id="KW-0963">Cytoplasm</keyword>
<feature type="region of interest" description="Disordered" evidence="3">
    <location>
        <begin position="436"/>
        <end position="548"/>
    </location>
</feature>
<dbReference type="Gene3D" id="6.10.280.150">
    <property type="match status" value="2"/>
</dbReference>
<feature type="compositionally biased region" description="Acidic residues" evidence="3">
    <location>
        <begin position="696"/>
        <end position="714"/>
    </location>
</feature>
<feature type="compositionally biased region" description="Basic and acidic residues" evidence="3">
    <location>
        <begin position="1106"/>
        <end position="1115"/>
    </location>
</feature>
<sequence length="1262" mass="138610">MPFSRYQIRNEFSLADPELYKSADKDDPEALLEGVAMAGLVGVLRQLGDLAEFAAEIFHGLHEEVMVTAARGHGLLVRVQQVEADFPAIERAFLSQTGHSAFFSSSGIGWHPNLQTEQNLITKGDLPRFVMDSYEESRGPPRLFLLDKFDVAGAGACLKRYTDPSFYKVEPSSFEMMSAEAQRDKKIRKTKKKGSRLKNGETPEAFQSSHVKLHQLLLEERVQNGASEPARRVKLKKRDIKFPFDTETGKGYMEKLLNSPPEDKLVHEVPMVSSPLRLPSNISREPQLETLGDRMANSPLGSPRHNGSQYESPMVDKTVSMEHINNVHENLSIDLQADGIEEKHISVNEEHKADGVEEGYQSDDVASETDNYMDALATMESEVETDVELRANSDPSIKRENLSDTHIEQLQSQFSDSLSASEDESSSMKNKITSFSYSDTSSSVGNMSPRGVNSPHAFASTEIPFRPRAAPQQASDNSTEVSDNAALPVDQGVISKESTSKESDLSELSSNNCVDVSSPKKNEESERDLEDIVASTSELDDVRSSTIDNENDISNISLVTSHVVEQPSGPTLDEPEIDDGDVNPDEEMAYSPDNCSISKRELADDFLESKSVPEEAGVPYSSEDEAGIEDKESVSADSVCDPADDKNGDNDLPTLEGEKELKEREAESLNLESKDLTPIFVPADVDNSESKGLEVDSGESETEDVSCDVDENEDNGLCTTENGLVINESIEKDSTEHSLISPELDSVPSAYHNHSNVDDLDGASTEKEAIESGEKKESSEQPVVSSELDPVPSVSYDHLQDLNSIPISSPPTCVDLNENDVDSPSTNSKITQDENILVTEKTDQNGVQVDISPDEFLPDNHVLTDESNAQFLDSAPDSPVSAEAQQSKSSNLVDQNEVSKSLNQVDHIGQLESASSITSYSTCIEEMADQSHIQSLQLETVDSEPYPVNHEAILKPSMADLPQLSSHDNLPGFNMLPQLAPINIEEMPPLPPLPPMQWRTGKLQNSSVSTMPDGGLHGFSNFPAPFPPIETPPPLDQNENITNEKSDNGYEDMESSSNKLPTEPSVNTEEVAERIVPQPPSNTEPSVNTEEDAERIVPQPPSDTDSSVHTEEVAERIVPQPPSDKERPLYVFPTEREIIRPSSTSSLPLVDDERPNGIRPMKIQRPRTPLIDAVAAHDKSKLRKVSERAMPPIQKEEDRGTLLEQIRLKSFNLKPAVQTRPSIQGPATNLKLAAILEKANAMRQRVAGSDDDSDNDDSWNDS</sequence>
<comment type="function">
    <text evidence="2">Involved in regulation of actin and microtubule organization. Part of a WAVE complex that activates the Arp2/3 complex.</text>
</comment>
<feature type="compositionally biased region" description="Basic and acidic residues" evidence="3">
    <location>
        <begin position="656"/>
        <end position="675"/>
    </location>
</feature>
<reference evidence="5 6" key="1">
    <citation type="journal article" date="2018" name="Mol. Plant">
        <title>The genome of Artemisia annua provides insight into the evolution of Asteraceae family and artemisinin biosynthesis.</title>
        <authorList>
            <person name="Shen Q."/>
            <person name="Zhang L."/>
            <person name="Liao Z."/>
            <person name="Wang S."/>
            <person name="Yan T."/>
            <person name="Shi P."/>
            <person name="Liu M."/>
            <person name="Fu X."/>
            <person name="Pan Q."/>
            <person name="Wang Y."/>
            <person name="Lv Z."/>
            <person name="Lu X."/>
            <person name="Zhang F."/>
            <person name="Jiang W."/>
            <person name="Ma Y."/>
            <person name="Chen M."/>
            <person name="Hao X."/>
            <person name="Li L."/>
            <person name="Tang Y."/>
            <person name="Lv G."/>
            <person name="Zhou Y."/>
            <person name="Sun X."/>
            <person name="Brodelius P.E."/>
            <person name="Rose J.K.C."/>
            <person name="Tang K."/>
        </authorList>
    </citation>
    <scope>NUCLEOTIDE SEQUENCE [LARGE SCALE GENOMIC DNA]</scope>
    <source>
        <strain evidence="6">cv. Huhao1</strain>
        <tissue evidence="5">Leaf</tissue>
    </source>
</reference>
<dbReference type="InterPro" id="IPR003124">
    <property type="entry name" value="WH2_dom"/>
</dbReference>
<feature type="compositionally biased region" description="Basic and acidic residues" evidence="3">
    <location>
        <begin position="387"/>
        <end position="402"/>
    </location>
</feature>
<accession>A0A2U1PL71</accession>
<dbReference type="GO" id="GO:0034237">
    <property type="term" value="F:protein kinase A regulatory subunit binding"/>
    <property type="evidence" value="ECO:0007669"/>
    <property type="project" value="TreeGrafter"/>
</dbReference>
<feature type="compositionally biased region" description="Polar residues" evidence="3">
    <location>
        <begin position="822"/>
        <end position="831"/>
    </location>
</feature>
<dbReference type="PANTHER" id="PTHR12902:SF1">
    <property type="entry name" value="WISKOTT-ALDRICH SYNDROME PROTEIN FAMILY MEMBER"/>
    <property type="match status" value="1"/>
</dbReference>
<evidence type="ECO:0000256" key="3">
    <source>
        <dbReference type="SAM" id="MobiDB-lite"/>
    </source>
</evidence>
<feature type="domain" description="WH2" evidence="4">
    <location>
        <begin position="1198"/>
        <end position="1216"/>
    </location>
</feature>
<feature type="region of interest" description="Disordered" evidence="3">
    <location>
        <begin position="180"/>
        <end position="201"/>
    </location>
</feature>
<feature type="region of interest" description="Disordered" evidence="3">
    <location>
        <begin position="1142"/>
        <end position="1200"/>
    </location>
</feature>
<feature type="region of interest" description="Disordered" evidence="3">
    <location>
        <begin position="1028"/>
        <end position="1128"/>
    </location>
</feature>
<dbReference type="Proteomes" id="UP000245207">
    <property type="component" value="Unassembled WGS sequence"/>
</dbReference>
<feature type="compositionally biased region" description="Polar residues" evidence="3">
    <location>
        <begin position="883"/>
        <end position="897"/>
    </location>
</feature>
<evidence type="ECO:0000313" key="5">
    <source>
        <dbReference type="EMBL" id="PWA86462.1"/>
    </source>
</evidence>
<feature type="compositionally biased region" description="Acidic residues" evidence="3">
    <location>
        <begin position="1249"/>
        <end position="1262"/>
    </location>
</feature>
<feature type="region of interest" description="Disordered" evidence="3">
    <location>
        <begin position="871"/>
        <end position="897"/>
    </location>
</feature>
<organism evidence="5 6">
    <name type="scientific">Artemisia annua</name>
    <name type="common">Sweet wormwood</name>
    <dbReference type="NCBI Taxonomy" id="35608"/>
    <lineage>
        <taxon>Eukaryota</taxon>
        <taxon>Viridiplantae</taxon>
        <taxon>Streptophyta</taxon>
        <taxon>Embryophyta</taxon>
        <taxon>Tracheophyta</taxon>
        <taxon>Spermatophyta</taxon>
        <taxon>Magnoliopsida</taxon>
        <taxon>eudicotyledons</taxon>
        <taxon>Gunneridae</taxon>
        <taxon>Pentapetalae</taxon>
        <taxon>asterids</taxon>
        <taxon>campanulids</taxon>
        <taxon>Asterales</taxon>
        <taxon>Asteraceae</taxon>
        <taxon>Asteroideae</taxon>
        <taxon>Anthemideae</taxon>
        <taxon>Artemisiinae</taxon>
        <taxon>Artemisia</taxon>
    </lineage>
</organism>
<feature type="compositionally biased region" description="Basic residues" evidence="3">
    <location>
        <begin position="185"/>
        <end position="196"/>
    </location>
</feature>
<feature type="region of interest" description="Disordered" evidence="3">
    <location>
        <begin position="1242"/>
        <end position="1262"/>
    </location>
</feature>
<feature type="compositionally biased region" description="Polar residues" evidence="3">
    <location>
        <begin position="1055"/>
        <end position="1068"/>
    </location>
</feature>
<feature type="compositionally biased region" description="Basic and acidic residues" evidence="3">
    <location>
        <begin position="764"/>
        <end position="779"/>
    </location>
</feature>
<dbReference type="PROSITE" id="PS51082">
    <property type="entry name" value="WH2"/>
    <property type="match status" value="1"/>
</dbReference>
<dbReference type="OrthoDB" id="1929108at2759"/>
<dbReference type="GO" id="GO:2000601">
    <property type="term" value="P:positive regulation of Arp2/3 complex-mediated actin nucleation"/>
    <property type="evidence" value="ECO:0007669"/>
    <property type="project" value="TreeGrafter"/>
</dbReference>
<dbReference type="InterPro" id="IPR028288">
    <property type="entry name" value="SCAR/WAVE_fam"/>
</dbReference>
<feature type="compositionally biased region" description="Basic and acidic residues" evidence="3">
    <location>
        <begin position="1175"/>
        <end position="1187"/>
    </location>
</feature>
<dbReference type="STRING" id="35608.A0A2U1PL71"/>
<dbReference type="Gene3D" id="1.20.5.340">
    <property type="match status" value="1"/>
</dbReference>
<evidence type="ECO:0000313" key="6">
    <source>
        <dbReference type="Proteomes" id="UP000245207"/>
    </source>
</evidence>
<dbReference type="EMBL" id="PKPP01001015">
    <property type="protein sequence ID" value="PWA86462.1"/>
    <property type="molecule type" value="Genomic_DNA"/>
</dbReference>
<feature type="compositionally biased region" description="Basic and acidic residues" evidence="3">
    <location>
        <begin position="598"/>
        <end position="613"/>
    </location>
</feature>